<name>A0A0W0ZXH2_9GAMM</name>
<comment type="caution">
    <text evidence="1">The sequence shown here is derived from an EMBL/GenBank/DDBJ whole genome shotgun (WGS) entry which is preliminary data.</text>
</comment>
<evidence type="ECO:0000313" key="2">
    <source>
        <dbReference type="Proteomes" id="UP000054693"/>
    </source>
</evidence>
<accession>A0A0W0ZXH2</accession>
<dbReference type="EMBL" id="LNZA01000001">
    <property type="protein sequence ID" value="KTD73718.1"/>
    <property type="molecule type" value="Genomic_DNA"/>
</dbReference>
<protein>
    <submittedName>
        <fullName evidence="1">Uncharacterized protein</fullName>
    </submittedName>
</protein>
<proteinExistence type="predicted"/>
<keyword evidence="2" id="KW-1185">Reference proteome</keyword>
<dbReference type="PATRIC" id="fig|40335.7.peg.1660"/>
<evidence type="ECO:0000313" key="1">
    <source>
        <dbReference type="EMBL" id="KTD73718.1"/>
    </source>
</evidence>
<gene>
    <name evidence="1" type="ORF">Ltuc_1565</name>
</gene>
<dbReference type="AlphaFoldDB" id="A0A0W0ZXH2"/>
<reference evidence="1 2" key="1">
    <citation type="submission" date="2015-11" db="EMBL/GenBank/DDBJ databases">
        <title>Genomic analysis of 38 Legionella species identifies large and diverse effector repertoires.</title>
        <authorList>
            <person name="Burstein D."/>
            <person name="Amaro F."/>
            <person name="Zusman T."/>
            <person name="Lifshitz Z."/>
            <person name="Cohen O."/>
            <person name="Gilbert J.A."/>
            <person name="Pupko T."/>
            <person name="Shuman H.A."/>
            <person name="Segal G."/>
        </authorList>
    </citation>
    <scope>NUCLEOTIDE SEQUENCE [LARGE SCALE GENOMIC DNA]</scope>
    <source>
        <strain evidence="1 2">ATCC 49180</strain>
    </source>
</reference>
<dbReference type="STRING" id="40335.Ltuc_1565"/>
<sequence length="95" mass="11067">MFTCILLFELGMIAIVNRINNESMMKKLIFIMALLPLNTFAIDPVNPNLYANNDCESIQDPAEKKDCFNIEKKNEAEENFRNFQENNPAPYQEEF</sequence>
<dbReference type="Proteomes" id="UP000054693">
    <property type="component" value="Unassembled WGS sequence"/>
</dbReference>
<organism evidence="1 2">
    <name type="scientific">Legionella tucsonensis</name>
    <dbReference type="NCBI Taxonomy" id="40335"/>
    <lineage>
        <taxon>Bacteria</taxon>
        <taxon>Pseudomonadati</taxon>
        <taxon>Pseudomonadota</taxon>
        <taxon>Gammaproteobacteria</taxon>
        <taxon>Legionellales</taxon>
        <taxon>Legionellaceae</taxon>
        <taxon>Legionella</taxon>
    </lineage>
</organism>